<sequence length="647" mass="73457">MEKLVSAEFLRRTMLTQWFKCNAIFPEARALTYPQFPSRWLWDQRDRKWHKRKQKFGKIGRLHYVHPSADMVGDPNYAVPDSQTRDFLLDELAILFSQSGKNIVDYNLPPKTHSEYPILHNRLVEEELSHPSDPSIDLNNPTISLNEDQANAFNTIVQRVEQNQPGFFFVSGYGGTVCSPEDPSKQQEVAAFSRWILDIGEGKIPCTARDGDDEPSWITVPQQLLITPDEDRLAAIVHSVYPNFRARYKDPVYLSQRAILAPTNELTDTVNDYMIPLVPGTEKECLSSDTIDKSTAQQEAYDLLYPIEFLNSISAGLRAYHSQNLACIDAFENPSTEGFRYTMQQPRFLSNLQKGRHAQGIATRVIRKWTHYENMGQGPPLYVGMVLADARGHAMYAEISNDLIKSKASLFEVGKVYIIKKFLVDSARKSYRPVDKDLMIEMAAQTTVEVVQNPPQTIPEYIYRITQFLAIKPTRMVYNLTDVIGYLVKYEATHTFVPKNQEQHVKAVLARPPKQSETDIISMSQYEEEKPTNASTDTDSPQHLSEVLLIESGTQQTPVPALDTDKETCKDDDTRSSAVHPGAQRNLFGHPDSTNKNDEEDQTINDLKRLAAQDASSSKTKSKKYAANTNMLHIFIDPYHFSSFTDS</sequence>
<dbReference type="Pfam" id="PF02721">
    <property type="entry name" value="DUF223"/>
    <property type="match status" value="1"/>
</dbReference>
<keyword evidence="4" id="KW-1185">Reference proteome</keyword>
<feature type="region of interest" description="Disordered" evidence="1">
    <location>
        <begin position="552"/>
        <end position="600"/>
    </location>
</feature>
<dbReference type="EMBL" id="CAJGYO010000003">
    <property type="protein sequence ID" value="CAD6221052.1"/>
    <property type="molecule type" value="Genomic_DNA"/>
</dbReference>
<dbReference type="PANTHER" id="PTHR47165:SF3">
    <property type="entry name" value="RETROTRANSPOSON-LIKE PROTEIN"/>
    <property type="match status" value="1"/>
</dbReference>
<accession>A0A811NHP7</accession>
<dbReference type="Proteomes" id="UP000604825">
    <property type="component" value="Unassembled WGS sequence"/>
</dbReference>
<dbReference type="Gene3D" id="2.40.50.140">
    <property type="entry name" value="Nucleic acid-binding proteins"/>
    <property type="match status" value="1"/>
</dbReference>
<reference evidence="3" key="1">
    <citation type="submission" date="2020-10" db="EMBL/GenBank/DDBJ databases">
        <authorList>
            <person name="Han B."/>
            <person name="Lu T."/>
            <person name="Zhao Q."/>
            <person name="Huang X."/>
            <person name="Zhao Y."/>
        </authorList>
    </citation>
    <scope>NUCLEOTIDE SEQUENCE</scope>
</reference>
<evidence type="ECO:0000259" key="2">
    <source>
        <dbReference type="Pfam" id="PF02721"/>
    </source>
</evidence>
<organism evidence="3 4">
    <name type="scientific">Miscanthus lutarioriparius</name>
    <dbReference type="NCBI Taxonomy" id="422564"/>
    <lineage>
        <taxon>Eukaryota</taxon>
        <taxon>Viridiplantae</taxon>
        <taxon>Streptophyta</taxon>
        <taxon>Embryophyta</taxon>
        <taxon>Tracheophyta</taxon>
        <taxon>Spermatophyta</taxon>
        <taxon>Magnoliopsida</taxon>
        <taxon>Liliopsida</taxon>
        <taxon>Poales</taxon>
        <taxon>Poaceae</taxon>
        <taxon>PACMAD clade</taxon>
        <taxon>Panicoideae</taxon>
        <taxon>Andropogonodae</taxon>
        <taxon>Andropogoneae</taxon>
        <taxon>Saccharinae</taxon>
        <taxon>Miscanthus</taxon>
    </lineage>
</organism>
<dbReference type="OrthoDB" id="1930718at2759"/>
<evidence type="ECO:0000313" key="4">
    <source>
        <dbReference type="Proteomes" id="UP000604825"/>
    </source>
</evidence>
<comment type="caution">
    <text evidence="3">The sequence shown here is derived from an EMBL/GenBank/DDBJ whole genome shotgun (WGS) entry which is preliminary data.</text>
</comment>
<dbReference type="CDD" id="cd04480">
    <property type="entry name" value="RPA1_DBD_A_like"/>
    <property type="match status" value="1"/>
</dbReference>
<name>A0A811NHP7_9POAL</name>
<proteinExistence type="predicted"/>
<dbReference type="PANTHER" id="PTHR47165">
    <property type="entry name" value="OS03G0429900 PROTEIN"/>
    <property type="match status" value="1"/>
</dbReference>
<dbReference type="AlphaFoldDB" id="A0A811NHP7"/>
<evidence type="ECO:0000256" key="1">
    <source>
        <dbReference type="SAM" id="MobiDB-lite"/>
    </source>
</evidence>
<dbReference type="InterPro" id="IPR012340">
    <property type="entry name" value="NA-bd_OB-fold"/>
</dbReference>
<dbReference type="SUPFAM" id="SSF50249">
    <property type="entry name" value="Nucleic acid-binding proteins"/>
    <property type="match status" value="1"/>
</dbReference>
<gene>
    <name evidence="3" type="ORF">NCGR_LOCUS14458</name>
</gene>
<feature type="compositionally biased region" description="Basic and acidic residues" evidence="1">
    <location>
        <begin position="563"/>
        <end position="575"/>
    </location>
</feature>
<feature type="domain" description="Replication protein A 70 kDa DNA-binding subunit B/D first OB fold" evidence="2">
    <location>
        <begin position="349"/>
        <end position="449"/>
    </location>
</feature>
<dbReference type="InterPro" id="IPR003871">
    <property type="entry name" value="RFA1B/D_OB_1st"/>
</dbReference>
<protein>
    <recommendedName>
        <fullName evidence="2">Replication protein A 70 kDa DNA-binding subunit B/D first OB fold domain-containing protein</fullName>
    </recommendedName>
</protein>
<evidence type="ECO:0000313" key="3">
    <source>
        <dbReference type="EMBL" id="CAD6221052.1"/>
    </source>
</evidence>